<keyword evidence="3" id="KW-1003">Cell membrane</keyword>
<feature type="transmembrane region" description="Helical" evidence="7">
    <location>
        <begin position="9"/>
        <end position="29"/>
    </location>
</feature>
<dbReference type="SUPFAM" id="SSF161098">
    <property type="entry name" value="MetI-like"/>
    <property type="match status" value="1"/>
</dbReference>
<evidence type="ECO:0000256" key="3">
    <source>
        <dbReference type="ARBA" id="ARBA00022475"/>
    </source>
</evidence>
<evidence type="ECO:0000259" key="8">
    <source>
        <dbReference type="PROSITE" id="PS50928"/>
    </source>
</evidence>
<dbReference type="PROSITE" id="PS50928">
    <property type="entry name" value="ABC_TM1"/>
    <property type="match status" value="1"/>
</dbReference>
<dbReference type="PANTHER" id="PTHR43163">
    <property type="entry name" value="DIPEPTIDE TRANSPORT SYSTEM PERMEASE PROTEIN DPPB-RELATED"/>
    <property type="match status" value="1"/>
</dbReference>
<evidence type="ECO:0000256" key="2">
    <source>
        <dbReference type="ARBA" id="ARBA00022448"/>
    </source>
</evidence>
<proteinExistence type="inferred from homology"/>
<evidence type="ECO:0000256" key="6">
    <source>
        <dbReference type="ARBA" id="ARBA00023136"/>
    </source>
</evidence>
<dbReference type="Gene3D" id="1.10.3720.10">
    <property type="entry name" value="MetI-like"/>
    <property type="match status" value="1"/>
</dbReference>
<dbReference type="AlphaFoldDB" id="A0A1L7RKC2"/>
<dbReference type="EMBL" id="LK995460">
    <property type="protein sequence ID" value="CED89952.1"/>
    <property type="molecule type" value="Genomic_DNA"/>
</dbReference>
<dbReference type="InterPro" id="IPR000515">
    <property type="entry name" value="MetI-like"/>
</dbReference>
<keyword evidence="4 7" id="KW-0812">Transmembrane</keyword>
<reference evidence="9" key="1">
    <citation type="submission" date="2014-07" db="EMBL/GenBank/DDBJ databases">
        <authorList>
            <person name="Zhang J.E."/>
            <person name="Yang H."/>
            <person name="Guo J."/>
            <person name="Deng Z."/>
            <person name="Luo H."/>
            <person name="Luo M."/>
            <person name="Zhao B."/>
        </authorList>
    </citation>
    <scope>NUCLEOTIDE SEQUENCE</scope>
    <source>
        <strain evidence="9">AM4</strain>
    </source>
</reference>
<dbReference type="PANTHER" id="PTHR43163:SF3">
    <property type="entry name" value="PEPTIDE ABC TRANSPORTER PERMEASE PROTEIN"/>
    <property type="match status" value="1"/>
</dbReference>
<evidence type="ECO:0000256" key="1">
    <source>
        <dbReference type="ARBA" id="ARBA00004651"/>
    </source>
</evidence>
<feature type="transmembrane region" description="Helical" evidence="7">
    <location>
        <begin position="99"/>
        <end position="124"/>
    </location>
</feature>
<dbReference type="GO" id="GO:0005886">
    <property type="term" value="C:plasma membrane"/>
    <property type="evidence" value="ECO:0007669"/>
    <property type="project" value="UniProtKB-SubCell"/>
</dbReference>
<comment type="subcellular location">
    <subcellularLocation>
        <location evidence="1 7">Cell membrane</location>
        <topology evidence="1 7">Multi-pass membrane protein</topology>
    </subcellularLocation>
</comment>
<dbReference type="RefSeq" id="WP_210578161.1">
    <property type="nucleotide sequence ID" value="NZ_LK995460.1"/>
</dbReference>
<keyword evidence="6 7" id="KW-0472">Membrane</keyword>
<evidence type="ECO:0000256" key="7">
    <source>
        <dbReference type="RuleBase" id="RU363032"/>
    </source>
</evidence>
<comment type="similarity">
    <text evidence="7">Belongs to the binding-protein-dependent transport system permease family.</text>
</comment>
<dbReference type="Pfam" id="PF00528">
    <property type="entry name" value="BPD_transp_1"/>
    <property type="match status" value="1"/>
</dbReference>
<accession>A0A1L7RKC2</accession>
<evidence type="ECO:0000313" key="9">
    <source>
        <dbReference type="EMBL" id="CED89952.1"/>
    </source>
</evidence>
<feature type="transmembrane region" description="Helical" evidence="7">
    <location>
        <begin position="282"/>
        <end position="308"/>
    </location>
</feature>
<evidence type="ECO:0000256" key="4">
    <source>
        <dbReference type="ARBA" id="ARBA00022692"/>
    </source>
</evidence>
<dbReference type="InterPro" id="IPR035906">
    <property type="entry name" value="MetI-like_sf"/>
</dbReference>
<sequence length="315" mass="33507">MLTSVWRNLLRSVVVLAVVTFVVFFLMYGNGPGIARAVMGMQAEVTEENVAAKMVELGLDQPLLVQYGHWVQGLFTGDLGRSFYTGQSVTEALATRVPFTLAITAVALVLTALLSVLLGVTAAVKGGRIDRVLQFLSILGTAVPSFITSIVLVFLFAIFWRVLPATGYVSPDVSLGGWAASITLPVFALLIGAVSSAAQQFRTATLDQLGKDYVRTLRARGVSERAVVFRHVLRNAAAPGLTVLSLTVFSLLGGAVFIEQVFALPGLGQLANSSAQIFDVPMVMGTVLVTAVIVLVVNFLGDLAITLLNPKARTR</sequence>
<feature type="transmembrane region" description="Helical" evidence="7">
    <location>
        <begin position="136"/>
        <end position="163"/>
    </location>
</feature>
<organism evidence="9">
    <name type="scientific">Actinomyces succiniciruminis</name>
    <dbReference type="NCBI Taxonomy" id="1522002"/>
    <lineage>
        <taxon>Bacteria</taxon>
        <taxon>Bacillati</taxon>
        <taxon>Actinomycetota</taxon>
        <taxon>Actinomycetes</taxon>
        <taxon>Actinomycetales</taxon>
        <taxon>Actinomycetaceae</taxon>
        <taxon>Actinomyces</taxon>
    </lineage>
</organism>
<dbReference type="CDD" id="cd06261">
    <property type="entry name" value="TM_PBP2"/>
    <property type="match status" value="1"/>
</dbReference>
<keyword evidence="5 7" id="KW-1133">Transmembrane helix</keyword>
<feature type="transmembrane region" description="Helical" evidence="7">
    <location>
        <begin position="240"/>
        <end position="262"/>
    </location>
</feature>
<gene>
    <name evidence="9" type="ORF">AAM4_0057</name>
</gene>
<feature type="transmembrane region" description="Helical" evidence="7">
    <location>
        <begin position="175"/>
        <end position="194"/>
    </location>
</feature>
<evidence type="ECO:0000256" key="5">
    <source>
        <dbReference type="ARBA" id="ARBA00022989"/>
    </source>
</evidence>
<keyword evidence="2 7" id="KW-0813">Transport</keyword>
<name>A0A1L7RKC2_9ACTO</name>
<dbReference type="Pfam" id="PF19300">
    <property type="entry name" value="BPD_transp_1_N"/>
    <property type="match status" value="1"/>
</dbReference>
<feature type="domain" description="ABC transmembrane type-1" evidence="8">
    <location>
        <begin position="97"/>
        <end position="301"/>
    </location>
</feature>
<protein>
    <submittedName>
        <fullName evidence="9">Binding-protein-dependent transport systems inner membrane component</fullName>
    </submittedName>
</protein>
<dbReference type="GO" id="GO:0055085">
    <property type="term" value="P:transmembrane transport"/>
    <property type="evidence" value="ECO:0007669"/>
    <property type="project" value="InterPro"/>
</dbReference>
<dbReference type="InterPro" id="IPR045621">
    <property type="entry name" value="BPD_transp_1_N"/>
</dbReference>